<dbReference type="AlphaFoldDB" id="A0ABD0TKB9"/>
<protein>
    <submittedName>
        <fullName evidence="3">Uncharacterized protein</fullName>
    </submittedName>
</protein>
<sequence length="409" mass="45959">MLRVPTLLRQHIFLLTDNEEPEYRKIADLLYEYLATTYDAYARYTERVGTIVGLVESVRRVNSNARAECAAFEASAPLPLACLLLRPPHRALHLHTIAHELYAATGSQSAKQALELASRAAGAAHDQLRHVENHAALCQLQRDIVGYDKLLVPNREFIRLGCVYKHSTRGLQQRMLFLFSDLLVVASRAGGAQFRAHAALPLHTLVLKHADLPHSFLLEGEDVQLLISTSNDHEYVGWTRALDETIANAHEYPSEIDTELTPYEQDVEPVPCGGVAGGGGGGGGGLSHVCWHRATSLTRDQMHLACRTQLSGYLLRKFKKSPGWQKLWVVFAVFTLFFYKNWQDDAPLASLPLLGYGVMAPDAGDGIDKEFVFKLQFKNHVYFFRADSIFTYNRWVEVLQTSMVRYDHN</sequence>
<gene>
    <name evidence="3" type="ORF">ABMA28_011741</name>
</gene>
<dbReference type="PROSITE" id="PS50003">
    <property type="entry name" value="PH_DOMAIN"/>
    <property type="match status" value="2"/>
</dbReference>
<reference evidence="3 4" key="1">
    <citation type="submission" date="2024-06" db="EMBL/GenBank/DDBJ databases">
        <title>A chromosome-level genome assembly of beet webworm, Loxostege sticticalis.</title>
        <authorList>
            <person name="Zhang Y."/>
        </authorList>
    </citation>
    <scope>NUCLEOTIDE SEQUENCE [LARGE SCALE GENOMIC DNA]</scope>
    <source>
        <strain evidence="3">AQ028</strain>
        <tissue evidence="3">Male pupae</tissue>
    </source>
</reference>
<dbReference type="CDD" id="cd13235">
    <property type="entry name" value="PH2_FARP1-like"/>
    <property type="match status" value="1"/>
</dbReference>
<dbReference type="InterPro" id="IPR000219">
    <property type="entry name" value="DH_dom"/>
</dbReference>
<dbReference type="InterPro" id="IPR001849">
    <property type="entry name" value="PH_domain"/>
</dbReference>
<evidence type="ECO:0000313" key="3">
    <source>
        <dbReference type="EMBL" id="KAL0849798.1"/>
    </source>
</evidence>
<dbReference type="Pfam" id="PF00169">
    <property type="entry name" value="PH"/>
    <property type="match status" value="1"/>
</dbReference>
<organism evidence="3 4">
    <name type="scientific">Loxostege sticticalis</name>
    <name type="common">Beet webworm moth</name>
    <dbReference type="NCBI Taxonomy" id="481309"/>
    <lineage>
        <taxon>Eukaryota</taxon>
        <taxon>Metazoa</taxon>
        <taxon>Ecdysozoa</taxon>
        <taxon>Arthropoda</taxon>
        <taxon>Hexapoda</taxon>
        <taxon>Insecta</taxon>
        <taxon>Pterygota</taxon>
        <taxon>Neoptera</taxon>
        <taxon>Endopterygota</taxon>
        <taxon>Lepidoptera</taxon>
        <taxon>Glossata</taxon>
        <taxon>Ditrysia</taxon>
        <taxon>Pyraloidea</taxon>
        <taxon>Crambidae</taxon>
        <taxon>Pyraustinae</taxon>
        <taxon>Loxostege</taxon>
    </lineage>
</organism>
<dbReference type="PANTHER" id="PTHR45858">
    <property type="entry name" value="FERM DOMAIN CONTAINING PROTEIN"/>
    <property type="match status" value="1"/>
</dbReference>
<dbReference type="PROSITE" id="PS50010">
    <property type="entry name" value="DH_2"/>
    <property type="match status" value="1"/>
</dbReference>
<accession>A0ABD0TKB9</accession>
<evidence type="ECO:0000259" key="1">
    <source>
        <dbReference type="PROSITE" id="PS50003"/>
    </source>
</evidence>
<feature type="domain" description="DH" evidence="2">
    <location>
        <begin position="1"/>
        <end position="127"/>
    </location>
</feature>
<feature type="domain" description="PH" evidence="1">
    <location>
        <begin position="307"/>
        <end position="404"/>
    </location>
</feature>
<feature type="domain" description="PH" evidence="1">
    <location>
        <begin position="156"/>
        <end position="247"/>
    </location>
</feature>
<evidence type="ECO:0000313" key="4">
    <source>
        <dbReference type="Proteomes" id="UP001549921"/>
    </source>
</evidence>
<name>A0ABD0TKB9_LOXSC</name>
<dbReference type="SMART" id="SM00233">
    <property type="entry name" value="PH"/>
    <property type="match status" value="2"/>
</dbReference>
<proteinExistence type="predicted"/>
<dbReference type="Gene3D" id="1.20.900.10">
    <property type="entry name" value="Dbl homology (DH) domain"/>
    <property type="match status" value="1"/>
</dbReference>
<dbReference type="InterPro" id="IPR035899">
    <property type="entry name" value="DBL_dom_sf"/>
</dbReference>
<dbReference type="InterPro" id="IPR051835">
    <property type="entry name" value="RAC1-GEF"/>
</dbReference>
<dbReference type="SUPFAM" id="SSF48065">
    <property type="entry name" value="DBL homology domain (DH-domain)"/>
    <property type="match status" value="1"/>
</dbReference>
<dbReference type="InterPro" id="IPR011993">
    <property type="entry name" value="PH-like_dom_sf"/>
</dbReference>
<dbReference type="PANTHER" id="PTHR45858:SF1">
    <property type="entry name" value="FERM DOMAIN-CONTAINING PROTEIN 7"/>
    <property type="match status" value="1"/>
</dbReference>
<dbReference type="Gene3D" id="2.30.29.30">
    <property type="entry name" value="Pleckstrin-homology domain (PH domain)/Phosphotyrosine-binding domain (PTB)"/>
    <property type="match status" value="2"/>
</dbReference>
<comment type="caution">
    <text evidence="3">The sequence shown here is derived from an EMBL/GenBank/DDBJ whole genome shotgun (WGS) entry which is preliminary data.</text>
</comment>
<dbReference type="EMBL" id="JBEDNZ010000003">
    <property type="protein sequence ID" value="KAL0849798.1"/>
    <property type="molecule type" value="Genomic_DNA"/>
</dbReference>
<dbReference type="SUPFAM" id="SSF50729">
    <property type="entry name" value="PH domain-like"/>
    <property type="match status" value="2"/>
</dbReference>
<dbReference type="Proteomes" id="UP001549921">
    <property type="component" value="Unassembled WGS sequence"/>
</dbReference>
<dbReference type="FunFam" id="2.30.29.30:FF:000046">
    <property type="entry name" value="FERM, RhoGEF and pleckstrin domain-containing protein 1"/>
    <property type="match status" value="1"/>
</dbReference>
<evidence type="ECO:0000259" key="2">
    <source>
        <dbReference type="PROSITE" id="PS50010"/>
    </source>
</evidence>